<proteinExistence type="predicted"/>
<dbReference type="EMBL" id="JBHSMT010000028">
    <property type="protein sequence ID" value="MFC5475597.1"/>
    <property type="molecule type" value="Genomic_DNA"/>
</dbReference>
<organism evidence="1 2">
    <name type="scientific">Paraherbaspirillum soli</name>
    <dbReference type="NCBI Taxonomy" id="631222"/>
    <lineage>
        <taxon>Bacteria</taxon>
        <taxon>Pseudomonadati</taxon>
        <taxon>Pseudomonadota</taxon>
        <taxon>Betaproteobacteria</taxon>
        <taxon>Burkholderiales</taxon>
        <taxon>Oxalobacteraceae</taxon>
        <taxon>Paraherbaspirillum</taxon>
    </lineage>
</organism>
<name>A0ABW0MF59_9BURK</name>
<dbReference type="Proteomes" id="UP001596045">
    <property type="component" value="Unassembled WGS sequence"/>
</dbReference>
<reference evidence="2" key="1">
    <citation type="journal article" date="2019" name="Int. J. Syst. Evol. Microbiol.">
        <title>The Global Catalogue of Microorganisms (GCM) 10K type strain sequencing project: providing services to taxonomists for standard genome sequencing and annotation.</title>
        <authorList>
            <consortium name="The Broad Institute Genomics Platform"/>
            <consortium name="The Broad Institute Genome Sequencing Center for Infectious Disease"/>
            <person name="Wu L."/>
            <person name="Ma J."/>
        </authorList>
    </citation>
    <scope>NUCLEOTIDE SEQUENCE [LARGE SCALE GENOMIC DNA]</scope>
    <source>
        <strain evidence="2">JCM 17066</strain>
    </source>
</reference>
<protein>
    <recommendedName>
        <fullName evidence="3">DUF3592 domain-containing protein</fullName>
    </recommendedName>
</protein>
<dbReference type="RefSeq" id="WP_378999036.1">
    <property type="nucleotide sequence ID" value="NZ_JBHSMT010000028.1"/>
</dbReference>
<comment type="caution">
    <text evidence="1">The sequence shown here is derived from an EMBL/GenBank/DDBJ whole genome shotgun (WGS) entry which is preliminary data.</text>
</comment>
<evidence type="ECO:0000313" key="1">
    <source>
        <dbReference type="EMBL" id="MFC5475597.1"/>
    </source>
</evidence>
<accession>A0ABW0MF59</accession>
<gene>
    <name evidence="1" type="ORF">ACFPM8_16675</name>
</gene>
<keyword evidence="2" id="KW-1185">Reference proteome</keyword>
<evidence type="ECO:0000313" key="2">
    <source>
        <dbReference type="Proteomes" id="UP001596045"/>
    </source>
</evidence>
<evidence type="ECO:0008006" key="3">
    <source>
        <dbReference type="Google" id="ProtNLM"/>
    </source>
</evidence>
<sequence length="149" mass="16520">MSTSSSYTVPGHSFLTNARQVYKWATLPLLLIGFFCCDGWTSMRVAWDGYEQTTGALTHCREGRYGTLEYSYAVNSSTHHNTIPNLEACRSHVPGEHAVIYYSTLHPDLSVANVAPAKAFREALKTSLKAALLFPALLVLAISYKNLFE</sequence>